<name>A0A7S7NVE9_PALFE</name>
<feature type="domain" description="YbaK/aminoacyl-tRNA synthetase-associated" evidence="1">
    <location>
        <begin position="23"/>
        <end position="146"/>
    </location>
</feature>
<gene>
    <name evidence="2" type="ORF">IRI77_10965</name>
</gene>
<accession>A0A7S7NVE9</accession>
<dbReference type="GO" id="GO:0002161">
    <property type="term" value="F:aminoacyl-tRNA deacylase activity"/>
    <property type="evidence" value="ECO:0007669"/>
    <property type="project" value="InterPro"/>
</dbReference>
<dbReference type="Pfam" id="PF04073">
    <property type="entry name" value="tRNA_edit"/>
    <property type="match status" value="1"/>
</dbReference>
<evidence type="ECO:0000259" key="1">
    <source>
        <dbReference type="Pfam" id="PF04073"/>
    </source>
</evidence>
<evidence type="ECO:0000313" key="3">
    <source>
        <dbReference type="Proteomes" id="UP000593892"/>
    </source>
</evidence>
<dbReference type="Proteomes" id="UP000593892">
    <property type="component" value="Chromosome"/>
</dbReference>
<dbReference type="RefSeq" id="WP_194452110.1">
    <property type="nucleotide sequence ID" value="NZ_CP063849.1"/>
</dbReference>
<protein>
    <submittedName>
        <fullName evidence="2">YbaK/EbsC family protein</fullName>
    </submittedName>
</protein>
<dbReference type="CDD" id="cd04332">
    <property type="entry name" value="YbaK_like"/>
    <property type="match status" value="1"/>
</dbReference>
<dbReference type="KEGG" id="pfer:IRI77_10965"/>
<sequence>MKTLDRLTALLEMREIFYRHDRHPLTYTARETARADHLPPRTFAKVVVVHSEDGYAMSVLPADRVVDLEELRNAFGSQHLRLATEKELQELFHDCELGAMPPFGNGILYEMPVWVDGLLMSEETICFNAGTHRDVIQMNTEDWEDLVRPSVLAFAHAAG</sequence>
<dbReference type="EMBL" id="CP063849">
    <property type="protein sequence ID" value="QOY90446.1"/>
    <property type="molecule type" value="Genomic_DNA"/>
</dbReference>
<reference evidence="2 3" key="1">
    <citation type="submission" date="2020-10" db="EMBL/GenBank/DDBJ databases">
        <title>Complete genome sequence of Paludibaculum fermentans P105T, a facultatively anaerobic acidobacterium capable of dissimilatory Fe(III) reduction.</title>
        <authorList>
            <person name="Dedysh S.N."/>
            <person name="Beletsky A.V."/>
            <person name="Kulichevskaya I.S."/>
            <person name="Mardanov A.V."/>
            <person name="Ravin N.V."/>
        </authorList>
    </citation>
    <scope>NUCLEOTIDE SEQUENCE [LARGE SCALE GENOMIC DNA]</scope>
    <source>
        <strain evidence="2 3">P105</strain>
    </source>
</reference>
<dbReference type="InterPro" id="IPR036754">
    <property type="entry name" value="YbaK/aa-tRNA-synt-asso_dom_sf"/>
</dbReference>
<evidence type="ECO:0000313" key="2">
    <source>
        <dbReference type="EMBL" id="QOY90446.1"/>
    </source>
</evidence>
<dbReference type="InterPro" id="IPR007214">
    <property type="entry name" value="YbaK/aa-tRNA-synth-assoc-dom"/>
</dbReference>
<proteinExistence type="predicted"/>
<keyword evidence="3" id="KW-1185">Reference proteome</keyword>
<dbReference type="AlphaFoldDB" id="A0A7S7NVE9"/>
<organism evidence="2 3">
    <name type="scientific">Paludibaculum fermentans</name>
    <dbReference type="NCBI Taxonomy" id="1473598"/>
    <lineage>
        <taxon>Bacteria</taxon>
        <taxon>Pseudomonadati</taxon>
        <taxon>Acidobacteriota</taxon>
        <taxon>Terriglobia</taxon>
        <taxon>Bryobacterales</taxon>
        <taxon>Bryobacteraceae</taxon>
        <taxon>Paludibaculum</taxon>
    </lineage>
</organism>
<dbReference type="SUPFAM" id="SSF55826">
    <property type="entry name" value="YbaK/ProRS associated domain"/>
    <property type="match status" value="1"/>
</dbReference>
<dbReference type="Gene3D" id="3.90.960.10">
    <property type="entry name" value="YbaK/aminoacyl-tRNA synthetase-associated domain"/>
    <property type="match status" value="1"/>
</dbReference>